<protein>
    <submittedName>
        <fullName evidence="4">Molybdopterin-binding protein</fullName>
    </submittedName>
</protein>
<organism evidence="4 5">
    <name type="scientific">Thiobaca trueperi</name>
    <dbReference type="NCBI Taxonomy" id="127458"/>
    <lineage>
        <taxon>Bacteria</taxon>
        <taxon>Pseudomonadati</taxon>
        <taxon>Pseudomonadota</taxon>
        <taxon>Gammaproteobacteria</taxon>
        <taxon>Chromatiales</taxon>
        <taxon>Chromatiaceae</taxon>
        <taxon>Thiobaca</taxon>
    </lineage>
</organism>
<dbReference type="EMBL" id="SMAO01000008">
    <property type="protein sequence ID" value="TCT19444.1"/>
    <property type="molecule type" value="Genomic_DNA"/>
</dbReference>
<dbReference type="InterPro" id="IPR005116">
    <property type="entry name" value="Transp-assoc_OB_typ1"/>
</dbReference>
<dbReference type="GO" id="GO:0015689">
    <property type="term" value="P:molybdate ion transport"/>
    <property type="evidence" value="ECO:0007669"/>
    <property type="project" value="InterPro"/>
</dbReference>
<dbReference type="RefSeq" id="WP_132977962.1">
    <property type="nucleotide sequence ID" value="NZ_SMAO01000008.1"/>
</dbReference>
<evidence type="ECO:0000256" key="2">
    <source>
        <dbReference type="PROSITE-ProRule" id="PRU01213"/>
    </source>
</evidence>
<comment type="caution">
    <text evidence="4">The sequence shown here is derived from an EMBL/GenBank/DDBJ whole genome shotgun (WGS) entry which is preliminary data.</text>
</comment>
<evidence type="ECO:0000313" key="4">
    <source>
        <dbReference type="EMBL" id="TCT19444.1"/>
    </source>
</evidence>
<dbReference type="NCBIfam" id="TIGR00638">
    <property type="entry name" value="Mop"/>
    <property type="match status" value="1"/>
</dbReference>
<dbReference type="InterPro" id="IPR008995">
    <property type="entry name" value="Mo/tungstate-bd_C_term_dom"/>
</dbReference>
<feature type="domain" description="Mop" evidence="3">
    <location>
        <begin position="5"/>
        <end position="70"/>
    </location>
</feature>
<name>A0A4R3MT30_9GAMM</name>
<dbReference type="SUPFAM" id="SSF50331">
    <property type="entry name" value="MOP-like"/>
    <property type="match status" value="1"/>
</dbReference>
<gene>
    <name evidence="4" type="ORF">EDC35_10850</name>
</gene>
<keyword evidence="5" id="KW-1185">Reference proteome</keyword>
<evidence type="ECO:0000259" key="3">
    <source>
        <dbReference type="PROSITE" id="PS51866"/>
    </source>
</evidence>
<reference evidence="4 5" key="1">
    <citation type="submission" date="2019-03" db="EMBL/GenBank/DDBJ databases">
        <title>Genomic Encyclopedia of Type Strains, Phase IV (KMG-IV): sequencing the most valuable type-strain genomes for metagenomic binning, comparative biology and taxonomic classification.</title>
        <authorList>
            <person name="Goeker M."/>
        </authorList>
    </citation>
    <scope>NUCLEOTIDE SEQUENCE [LARGE SCALE GENOMIC DNA]</scope>
    <source>
        <strain evidence="4 5">DSM 13587</strain>
    </source>
</reference>
<evidence type="ECO:0000313" key="5">
    <source>
        <dbReference type="Proteomes" id="UP000295717"/>
    </source>
</evidence>
<dbReference type="Proteomes" id="UP000295717">
    <property type="component" value="Unassembled WGS sequence"/>
</dbReference>
<keyword evidence="1 2" id="KW-0500">Molybdenum</keyword>
<dbReference type="AlphaFoldDB" id="A0A4R3MT30"/>
<proteinExistence type="predicted"/>
<dbReference type="PROSITE" id="PS51866">
    <property type="entry name" value="MOP"/>
    <property type="match status" value="1"/>
</dbReference>
<accession>A0A4R3MT30</accession>
<evidence type="ECO:0000256" key="1">
    <source>
        <dbReference type="ARBA" id="ARBA00022505"/>
    </source>
</evidence>
<dbReference type="Pfam" id="PF03459">
    <property type="entry name" value="TOBE"/>
    <property type="match status" value="1"/>
</dbReference>
<dbReference type="OrthoDB" id="7064636at2"/>
<sequence>MSIVAVNARNQFKGKIREIVEGPVVSEVDVQTSAGIVTATITTRSIKQLGLTVGSEVLALIKSSDVLIARLREASADSSS</sequence>
<dbReference type="Gene3D" id="2.40.50.100">
    <property type="match status" value="1"/>
</dbReference>
<dbReference type="InterPro" id="IPR004606">
    <property type="entry name" value="Mop_domain"/>
</dbReference>